<dbReference type="Gene3D" id="1.25.40.10">
    <property type="entry name" value="Tetratricopeptide repeat domain"/>
    <property type="match status" value="1"/>
</dbReference>
<dbReference type="EC" id="2.4.1.-" evidence="2"/>
<dbReference type="Pfam" id="PF13181">
    <property type="entry name" value="TPR_8"/>
    <property type="match status" value="1"/>
</dbReference>
<dbReference type="InterPro" id="IPR011990">
    <property type="entry name" value="TPR-like_helical_dom_sf"/>
</dbReference>
<gene>
    <name evidence="2" type="ORF">ISF6_5224</name>
</gene>
<dbReference type="InterPro" id="IPR019734">
    <property type="entry name" value="TPR_rpt"/>
</dbReference>
<dbReference type="PROSITE" id="PS50005">
    <property type="entry name" value="TPR"/>
    <property type="match status" value="1"/>
</dbReference>
<evidence type="ECO:0000256" key="1">
    <source>
        <dbReference type="PROSITE-ProRule" id="PRU00339"/>
    </source>
</evidence>
<dbReference type="SUPFAM" id="SSF48452">
    <property type="entry name" value="TPR-like"/>
    <property type="match status" value="1"/>
</dbReference>
<sequence length="606" mass="64639">MSNRQWAGAASAYRAILRDRPDLAPLRVQLAHALKETGALEAAMQEYRQAAEALPEDADVRMHLGHLALRLGNQEAAQGWLEAAAARQPDAQALQQELGRLRQARAASRDSRPYPPPARRAVLRLLWDLTPLSTDRFDEEHAAFVALAARLEGLVDVDIVRFDEASGDFLPSAGTVSASGRADEALTVFVCSAAGLAPGVLARRLGQAQRRFGTQVLALSQREARDGGLTDAERVLARTCTAALVPRSCKDLWRSRTAEGVPVCTPDFDALTWPPFAPASSRVLIVARPDDPGLAALCAAATSLDRMAPALCWSEAPPAAEARGARGVQPIGTREAWAGLAQRRYGHLLLGHPMPTAALWAEAGALAGCRVHAPADDSVFERLGARAAQMPDLPPAAAARAEADAQAGAVTAAQADAASRVWADAFGAVADRLVLQAASAPGLHTRWAPGEWYALGPAAPSIQRGEAFLAGPGWQLLPEGAQPGASSILRGKVDREGPVVCRAWIMLDTPQGDTKHAWLTVESEARSPVPGAAADATFEISDAAARHPELRVNPRVGGYVVFPADEDHHWFRWLDHLTREARDLLPSAANWVALSFLPDPSSFRQS</sequence>
<dbReference type="EMBL" id="BBYR01000083">
    <property type="protein sequence ID" value="GAP38671.1"/>
    <property type="molecule type" value="Genomic_DNA"/>
</dbReference>
<organism evidence="2 3">
    <name type="scientific">Piscinibacter sakaiensis</name>
    <name type="common">Ideonella sakaiensis</name>
    <dbReference type="NCBI Taxonomy" id="1547922"/>
    <lineage>
        <taxon>Bacteria</taxon>
        <taxon>Pseudomonadati</taxon>
        <taxon>Pseudomonadota</taxon>
        <taxon>Betaproteobacteria</taxon>
        <taxon>Burkholderiales</taxon>
        <taxon>Sphaerotilaceae</taxon>
        <taxon>Piscinibacter</taxon>
    </lineage>
</organism>
<keyword evidence="2" id="KW-0808">Transferase</keyword>
<protein>
    <submittedName>
        <fullName evidence="2">Putative glycosyltransferase WbpX</fullName>
        <ecNumber evidence="2">2.4.1.-</ecNumber>
    </submittedName>
</protein>
<dbReference type="AlphaFoldDB" id="A0A0K8P7S2"/>
<proteinExistence type="predicted"/>
<keyword evidence="2" id="KW-0328">Glycosyltransferase</keyword>
<name>A0A0K8P7S2_PISS1</name>
<comment type="caution">
    <text evidence="2">The sequence shown here is derived from an EMBL/GenBank/DDBJ whole genome shotgun (WGS) entry which is preliminary data.</text>
</comment>
<reference evidence="2 3" key="2">
    <citation type="journal article" date="2016" name="Science">
        <title>A bacterium that degrades and assimilates poly(ethylene terephthalate).</title>
        <authorList>
            <person name="Yoshida S."/>
            <person name="Hiraga K."/>
            <person name="Takehana T."/>
            <person name="Taniguchi I."/>
            <person name="Yamaji H."/>
            <person name="Maeda Y."/>
            <person name="Toyohara K."/>
            <person name="Miyamoto K."/>
            <person name="Kimura Y."/>
            <person name="Oda K."/>
        </authorList>
    </citation>
    <scope>NUCLEOTIDE SEQUENCE [LARGE SCALE GENOMIC DNA]</scope>
    <source>
        <strain evidence="3">NBRC 110686 / TISTR 2288 / 201-F6</strain>
    </source>
</reference>
<feature type="repeat" description="TPR" evidence="1">
    <location>
        <begin position="24"/>
        <end position="57"/>
    </location>
</feature>
<keyword evidence="3" id="KW-1185">Reference proteome</keyword>
<evidence type="ECO:0000313" key="3">
    <source>
        <dbReference type="Proteomes" id="UP000037660"/>
    </source>
</evidence>
<reference evidence="3" key="1">
    <citation type="submission" date="2015-07" db="EMBL/GenBank/DDBJ databases">
        <title>Discovery of a poly(ethylene terephthalate assimilation.</title>
        <authorList>
            <person name="Yoshida S."/>
            <person name="Hiraga K."/>
            <person name="Takehana T."/>
            <person name="Taniguchi I."/>
            <person name="Yamaji H."/>
            <person name="Maeda Y."/>
            <person name="Toyohara K."/>
            <person name="Miyamoto K."/>
            <person name="Kimura Y."/>
            <person name="Oda K."/>
        </authorList>
    </citation>
    <scope>NUCLEOTIDE SEQUENCE [LARGE SCALE GENOMIC DNA]</scope>
    <source>
        <strain evidence="3">NBRC 110686 / TISTR 2288 / 201-F6</strain>
    </source>
</reference>
<dbReference type="GO" id="GO:0016757">
    <property type="term" value="F:glycosyltransferase activity"/>
    <property type="evidence" value="ECO:0007669"/>
    <property type="project" value="UniProtKB-KW"/>
</dbReference>
<dbReference type="STRING" id="1547922.ISF6_5224"/>
<evidence type="ECO:0000313" key="2">
    <source>
        <dbReference type="EMBL" id="GAP38671.1"/>
    </source>
</evidence>
<dbReference type="Proteomes" id="UP000037660">
    <property type="component" value="Unassembled WGS sequence"/>
</dbReference>
<accession>A0A0K8P7S2</accession>
<keyword evidence="1" id="KW-0802">TPR repeat</keyword>